<protein>
    <submittedName>
        <fullName evidence="10">ATPase P</fullName>
    </submittedName>
</protein>
<dbReference type="AlphaFoldDB" id="A0A191WGA4"/>
<keyword evidence="11" id="KW-1185">Reference proteome</keyword>
<dbReference type="GO" id="GO:0019829">
    <property type="term" value="F:ATPase-coupled monoatomic cation transmembrane transporter activity"/>
    <property type="evidence" value="ECO:0007669"/>
    <property type="project" value="InterPro"/>
</dbReference>
<reference evidence="10 11" key="1">
    <citation type="journal article" date="2016" name="Int. J. Syst. Evol. Microbiol.">
        <title>Agromyces aureus sp. nov., isolated from the rhizosphere of Salix caprea L. grown in a heavy-metal-contaminated soil.</title>
        <authorList>
            <person name="Corretto E."/>
            <person name="Antonielli L."/>
            <person name="Sessitsch A."/>
            <person name="Compant S."/>
            <person name="Gorfer M."/>
            <person name="Kuffner M."/>
            <person name="Brader G."/>
        </authorList>
    </citation>
    <scope>NUCLEOTIDE SEQUENCE [LARGE SCALE GENOMIC DNA]</scope>
    <source>
        <strain evidence="10 11">AR33</strain>
    </source>
</reference>
<feature type="transmembrane region" description="Helical" evidence="8">
    <location>
        <begin position="309"/>
        <end position="334"/>
    </location>
</feature>
<keyword evidence="8" id="KW-0067">ATP-binding</keyword>
<feature type="transmembrane region" description="Helical" evidence="8">
    <location>
        <begin position="278"/>
        <end position="297"/>
    </location>
</feature>
<dbReference type="Gene3D" id="3.40.1110.10">
    <property type="entry name" value="Calcium-transporting ATPase, cytoplasmic domain N"/>
    <property type="match status" value="1"/>
</dbReference>
<dbReference type="InterPro" id="IPR036412">
    <property type="entry name" value="HAD-like_sf"/>
</dbReference>
<dbReference type="Pfam" id="PF00122">
    <property type="entry name" value="E1-E2_ATPase"/>
    <property type="match status" value="1"/>
</dbReference>
<dbReference type="InterPro" id="IPR018303">
    <property type="entry name" value="ATPase_P-typ_P_site"/>
</dbReference>
<dbReference type="EMBL" id="CP013979">
    <property type="protein sequence ID" value="ANJ27325.1"/>
    <property type="molecule type" value="Genomic_DNA"/>
</dbReference>
<evidence type="ECO:0000256" key="3">
    <source>
        <dbReference type="ARBA" id="ARBA00022692"/>
    </source>
</evidence>
<dbReference type="Gene3D" id="2.70.150.10">
    <property type="entry name" value="Calcium-transporting ATPase, cytoplasmic transduction domain A"/>
    <property type="match status" value="1"/>
</dbReference>
<dbReference type="SFLD" id="SFLDF00027">
    <property type="entry name" value="p-type_atpase"/>
    <property type="match status" value="1"/>
</dbReference>
<evidence type="ECO:0000256" key="5">
    <source>
        <dbReference type="ARBA" id="ARBA00022967"/>
    </source>
</evidence>
<dbReference type="InterPro" id="IPR023299">
    <property type="entry name" value="ATPase_P-typ_cyto_dom_N"/>
</dbReference>
<keyword evidence="4 8" id="KW-0479">Metal-binding</keyword>
<evidence type="ECO:0000256" key="1">
    <source>
        <dbReference type="ARBA" id="ARBA00004651"/>
    </source>
</evidence>
<dbReference type="GO" id="GO:0005886">
    <property type="term" value="C:plasma membrane"/>
    <property type="evidence" value="ECO:0007669"/>
    <property type="project" value="UniProtKB-SubCell"/>
</dbReference>
<dbReference type="NCBIfam" id="TIGR01512">
    <property type="entry name" value="ATPase-IB2_Cd"/>
    <property type="match status" value="1"/>
</dbReference>
<dbReference type="SUPFAM" id="SSF56784">
    <property type="entry name" value="HAD-like"/>
    <property type="match status" value="1"/>
</dbReference>
<gene>
    <name evidence="10" type="ORF">ATC03_11960</name>
</gene>
<dbReference type="NCBIfam" id="TIGR01494">
    <property type="entry name" value="ATPase_P-type"/>
    <property type="match status" value="1"/>
</dbReference>
<dbReference type="InterPro" id="IPR027256">
    <property type="entry name" value="P-typ_ATPase_IB"/>
</dbReference>
<dbReference type="Gene3D" id="3.40.50.1000">
    <property type="entry name" value="HAD superfamily/HAD-like"/>
    <property type="match status" value="1"/>
</dbReference>
<dbReference type="InterPro" id="IPR044492">
    <property type="entry name" value="P_typ_ATPase_HD_dom"/>
</dbReference>
<dbReference type="GO" id="GO:0005524">
    <property type="term" value="F:ATP binding"/>
    <property type="evidence" value="ECO:0007669"/>
    <property type="project" value="UniProtKB-UniRule"/>
</dbReference>
<evidence type="ECO:0000256" key="8">
    <source>
        <dbReference type="RuleBase" id="RU362081"/>
    </source>
</evidence>
<evidence type="ECO:0000256" key="4">
    <source>
        <dbReference type="ARBA" id="ARBA00022723"/>
    </source>
</evidence>
<keyword evidence="8" id="KW-0547">Nucleotide-binding</keyword>
<dbReference type="PRINTS" id="PR00119">
    <property type="entry name" value="CATATPASE"/>
</dbReference>
<evidence type="ECO:0000313" key="10">
    <source>
        <dbReference type="EMBL" id="ANJ27325.1"/>
    </source>
</evidence>
<feature type="domain" description="P-type ATPase A" evidence="9">
    <location>
        <begin position="159"/>
        <end position="259"/>
    </location>
</feature>
<dbReference type="InterPro" id="IPR059000">
    <property type="entry name" value="ATPase_P-type_domA"/>
</dbReference>
<dbReference type="NCBIfam" id="TIGR01525">
    <property type="entry name" value="ATPase-IB_hvy"/>
    <property type="match status" value="1"/>
</dbReference>
<evidence type="ECO:0000256" key="2">
    <source>
        <dbReference type="ARBA" id="ARBA00006024"/>
    </source>
</evidence>
<dbReference type="InterPro" id="IPR001757">
    <property type="entry name" value="P_typ_ATPase"/>
</dbReference>
<dbReference type="OrthoDB" id="7059309at2"/>
<comment type="subcellular location">
    <subcellularLocation>
        <location evidence="1">Cell membrane</location>
        <topology evidence="1">Multi-pass membrane protein</topology>
    </subcellularLocation>
</comment>
<dbReference type="PROSITE" id="PS00154">
    <property type="entry name" value="ATPASE_E1_E2"/>
    <property type="match status" value="1"/>
</dbReference>
<evidence type="ECO:0000259" key="9">
    <source>
        <dbReference type="Pfam" id="PF00122"/>
    </source>
</evidence>
<keyword evidence="3 8" id="KW-0812">Transmembrane</keyword>
<feature type="transmembrane region" description="Helical" evidence="8">
    <location>
        <begin position="606"/>
        <end position="633"/>
    </location>
</feature>
<reference evidence="11" key="2">
    <citation type="submission" date="2016-01" db="EMBL/GenBank/DDBJ databases">
        <title>Complete genome sequence of Agromyces aureus AR33T and comparison with related organisms.</title>
        <authorList>
            <person name="Corretto E."/>
            <person name="Antonielli L."/>
            <person name="Sessitsch A."/>
            <person name="Brader G."/>
        </authorList>
    </citation>
    <scope>NUCLEOTIDE SEQUENCE [LARGE SCALE GENOMIC DNA]</scope>
    <source>
        <strain evidence="11">AR33</strain>
    </source>
</reference>
<dbReference type="SUPFAM" id="SSF81665">
    <property type="entry name" value="Calcium ATPase, transmembrane domain M"/>
    <property type="match status" value="1"/>
</dbReference>
<dbReference type="SFLD" id="SFLDS00003">
    <property type="entry name" value="Haloacid_Dehalogenase"/>
    <property type="match status" value="1"/>
</dbReference>
<keyword evidence="8" id="KW-1003">Cell membrane</keyword>
<dbReference type="InterPro" id="IPR051014">
    <property type="entry name" value="Cation_Transport_ATPase_IB"/>
</dbReference>
<accession>A0A191WGA4</accession>
<evidence type="ECO:0000313" key="11">
    <source>
        <dbReference type="Proteomes" id="UP000078437"/>
    </source>
</evidence>
<dbReference type="RefSeq" id="WP_084003457.1">
    <property type="nucleotide sequence ID" value="NZ_CP013979.1"/>
</dbReference>
<dbReference type="InterPro" id="IPR023214">
    <property type="entry name" value="HAD_sf"/>
</dbReference>
<evidence type="ECO:0000256" key="7">
    <source>
        <dbReference type="ARBA" id="ARBA00023136"/>
    </source>
</evidence>
<feature type="transmembrane region" description="Helical" evidence="8">
    <location>
        <begin position="52"/>
        <end position="69"/>
    </location>
</feature>
<dbReference type="STRING" id="453304.ATC03_11960"/>
<dbReference type="GO" id="GO:0016887">
    <property type="term" value="F:ATP hydrolysis activity"/>
    <property type="evidence" value="ECO:0007669"/>
    <property type="project" value="InterPro"/>
</dbReference>
<dbReference type="SFLD" id="SFLDG00002">
    <property type="entry name" value="C1.7:_P-type_atpase_like"/>
    <property type="match status" value="1"/>
</dbReference>
<dbReference type="Pfam" id="PF00702">
    <property type="entry name" value="Hydrolase"/>
    <property type="match status" value="1"/>
</dbReference>
<keyword evidence="5" id="KW-1278">Translocase</keyword>
<proteinExistence type="inferred from homology"/>
<organism evidence="10 11">
    <name type="scientific">Agromyces aureus</name>
    <dbReference type="NCBI Taxonomy" id="453304"/>
    <lineage>
        <taxon>Bacteria</taxon>
        <taxon>Bacillati</taxon>
        <taxon>Actinomycetota</taxon>
        <taxon>Actinomycetes</taxon>
        <taxon>Micrococcales</taxon>
        <taxon>Microbacteriaceae</taxon>
        <taxon>Agromyces</taxon>
    </lineage>
</organism>
<dbReference type="Proteomes" id="UP000078437">
    <property type="component" value="Chromosome"/>
</dbReference>
<feature type="transmembrane region" description="Helical" evidence="8">
    <location>
        <begin position="75"/>
        <end position="94"/>
    </location>
</feature>
<dbReference type="PANTHER" id="PTHR48085:SF5">
    <property type="entry name" value="CADMIUM_ZINC-TRANSPORTING ATPASE HMA4-RELATED"/>
    <property type="match status" value="1"/>
</dbReference>
<sequence length="657" mass="67681">MSRECCGPDDAPVSITLRAGVPEDPPIAALVDDHDEHGEEHEELISWWRDPALLLPVISGVLLAVGFGLEWSGVGWPATVVQAGSLLAGAATFVPGAVRRLLRGKLGVGLLMTIAAVGAVLLGHVGEAAALAFLFSIAEALEDRAMDRARHGLRSLLSLIPETARLSRLSGEVTVPAAEIRELDILVVRAGERVATDGVVVMGRSSIDTSAVTGESIPIEVAPGDPVPAGSINGAGTIQVEATADGRDNSLTTIVRLVEEAQAKKGERARLADRIARPLVPIVLIVAALIIGFGFLIGDPGLWTERALVVLVAASPCALAIAVPVTVISAIGAASRFGVIIKSGAAFEQLGAIRIVAFDKTGTLTRNQPEVVDIDTLNLDRDEVVRFAAALEANSTHPLASAILAAAPAHPTASEVTEDAGHGLTGKVNGSTVRVGSTRWLDAGVLAERAHAMEADGMTVVVVDVDGSTVGVIGIRDELKPEAADTIRQLEAARIGSVMLTGDNTRTAKALGAQVGISDIRAELRPQDKAAAIQALSSVKPTAMIGDGINDAPALAAADAGIAMGATGSAAAVESADVAFTGTDLRLIPQALAHARRGRRIMTGNIVLSLAIIIVLFPLALFGVLGLAGVVLVHEIAEVFVILNGVRAARRRALPAA</sequence>
<keyword evidence="6 8" id="KW-1133">Transmembrane helix</keyword>
<dbReference type="GO" id="GO:0015086">
    <property type="term" value="F:cadmium ion transmembrane transporter activity"/>
    <property type="evidence" value="ECO:0007669"/>
    <property type="project" value="TreeGrafter"/>
</dbReference>
<dbReference type="PANTHER" id="PTHR48085">
    <property type="entry name" value="CADMIUM/ZINC-TRANSPORTING ATPASE HMA2-RELATED"/>
    <property type="match status" value="1"/>
</dbReference>
<dbReference type="GO" id="GO:0046872">
    <property type="term" value="F:metal ion binding"/>
    <property type="evidence" value="ECO:0007669"/>
    <property type="project" value="UniProtKB-KW"/>
</dbReference>
<dbReference type="InterPro" id="IPR008250">
    <property type="entry name" value="ATPase_P-typ_transduc_dom_A_sf"/>
</dbReference>
<comment type="similarity">
    <text evidence="2 8">Belongs to the cation transport ATPase (P-type) (TC 3.A.3) family. Type IB subfamily.</text>
</comment>
<dbReference type="SUPFAM" id="SSF81653">
    <property type="entry name" value="Calcium ATPase, transduction domain A"/>
    <property type="match status" value="1"/>
</dbReference>
<name>A0A191WGA4_9MICO</name>
<dbReference type="FunFam" id="2.70.150.10:FF:000002">
    <property type="entry name" value="Copper-transporting ATPase 1, putative"/>
    <property type="match status" value="1"/>
</dbReference>
<dbReference type="InterPro" id="IPR023298">
    <property type="entry name" value="ATPase_P-typ_TM_dom_sf"/>
</dbReference>
<dbReference type="KEGG" id="agy:ATC03_11960"/>
<keyword evidence="7 8" id="KW-0472">Membrane</keyword>
<evidence type="ECO:0000256" key="6">
    <source>
        <dbReference type="ARBA" id="ARBA00022989"/>
    </source>
</evidence>